<evidence type="ECO:0000259" key="1">
    <source>
        <dbReference type="Pfam" id="PF09820"/>
    </source>
</evidence>
<dbReference type="Proteomes" id="UP001301326">
    <property type="component" value="Chromosome"/>
</dbReference>
<dbReference type="KEGG" id="tput:QJT81_05690"/>
<dbReference type="InterPro" id="IPR018631">
    <property type="entry name" value="AAA-ATPase-like_dom"/>
</dbReference>
<keyword evidence="2" id="KW-0547">Nucleotide-binding</keyword>
<dbReference type="InterPro" id="IPR027417">
    <property type="entry name" value="P-loop_NTPase"/>
</dbReference>
<dbReference type="Pfam" id="PF08011">
    <property type="entry name" value="PDDEXK_9"/>
    <property type="match status" value="1"/>
</dbReference>
<dbReference type="PANTHER" id="PTHR34825">
    <property type="entry name" value="CONSERVED PROTEIN, WITH A WEAK D-GALACTARATE DEHYDRATASE/ALTRONATE HYDROLASE DOMAIN"/>
    <property type="match status" value="1"/>
</dbReference>
<dbReference type="InterPro" id="IPR012547">
    <property type="entry name" value="PDDEXK_9"/>
</dbReference>
<proteinExistence type="predicted"/>
<dbReference type="EMBL" id="CP124756">
    <property type="protein sequence ID" value="WGZ95478.1"/>
    <property type="molecule type" value="Genomic_DNA"/>
</dbReference>
<sequence length="515" mass="60011">MNKRPELPIGLQSFSELRTRNMLYVDKTPQIHRLISTGKYYFLSRPRRFGKSLTLSTIGAVYEGKRELFSGLWIEEQWDWNNVHPVVQLSINKLDYQGKGLEVALQEGLQYHANRYQLALLSNTAKSQFAELLEKLATQYGKVVLLIDEYDKPLIDYLDDIPLAKANQQVMKTFYSVIKDSDPYLEFLLITGVSKFSKVSIFSDLNHLKDLTFDRHAAALTGYTQAELEHYFTPYMPEAEDYQGMTRPELLDKLREWYNGYSWDGRTRVYNPFSILNFFSDGQFRNYWFETGTPTFLLKLLREQNLYKLDNLTVHERTFASYDIEYLQALPILFQTGYLTIKAQQSFGLYTLDYPNSEVRESLLDYIISDLRCLNTPMSSPMVVELHQAFAANDLERVIKLVKSIFKTIPSHIFIAKAEHYYHSLIYLVFFYLGQYTDSEVNTNDGRLDCLVKTPTHIYVIEFKLDKSADKAMQQIKDKGYAEKYRADPRSKVLVGINFSSETKTVKEWKTEVLV</sequence>
<name>A0AA95KRC6_9GAMM</name>
<evidence type="ECO:0000313" key="2">
    <source>
        <dbReference type="EMBL" id="WGZ95478.1"/>
    </source>
</evidence>
<dbReference type="GO" id="GO:0003676">
    <property type="term" value="F:nucleic acid binding"/>
    <property type="evidence" value="ECO:0007669"/>
    <property type="project" value="InterPro"/>
</dbReference>
<dbReference type="GO" id="GO:0005524">
    <property type="term" value="F:ATP binding"/>
    <property type="evidence" value="ECO:0007669"/>
    <property type="project" value="UniProtKB-KW"/>
</dbReference>
<keyword evidence="2" id="KW-0067">ATP-binding</keyword>
<dbReference type="Pfam" id="PF09820">
    <property type="entry name" value="AAA-ATPase_like"/>
    <property type="match status" value="1"/>
</dbReference>
<dbReference type="Gene3D" id="3.40.1350.10">
    <property type="match status" value="1"/>
</dbReference>
<dbReference type="InterPro" id="IPR011856">
    <property type="entry name" value="tRNA_endonuc-like_dom_sf"/>
</dbReference>
<dbReference type="AlphaFoldDB" id="A0AA95KRC6"/>
<organism evidence="2">
    <name type="scientific">Candidatus Thiothrix putei</name>
    <dbReference type="NCBI Taxonomy" id="3080811"/>
    <lineage>
        <taxon>Bacteria</taxon>
        <taxon>Pseudomonadati</taxon>
        <taxon>Pseudomonadota</taxon>
        <taxon>Gammaproteobacteria</taxon>
        <taxon>Thiotrichales</taxon>
        <taxon>Thiotrichaceae</taxon>
        <taxon>Thiothrix</taxon>
    </lineage>
</organism>
<reference evidence="2" key="2">
    <citation type="submission" date="2023-04" db="EMBL/GenBank/DDBJ databases">
        <authorList>
            <person name="Beletskiy A.V."/>
            <person name="Mardanov A.V."/>
            <person name="Ravin N.V."/>
        </authorList>
    </citation>
    <scope>NUCLEOTIDE SEQUENCE</scope>
    <source>
        <strain evidence="2">GKL-02</strain>
    </source>
</reference>
<reference evidence="2" key="1">
    <citation type="journal article" date="2023" name="Int. J. Mol. Sci.">
        <title>Metagenomics Revealed a New Genus 'Candidatus Thiocaldithrix dubininis' gen. nov., sp. nov. and a New Species 'Candidatus Thiothrix putei' sp. nov. in the Family Thiotrichaceae, Some Members of Which Have Traits of Both Na+- and H+-Motive Energetics.</title>
        <authorList>
            <person name="Ravin N.V."/>
            <person name="Muntyan M.S."/>
            <person name="Smolyakov D.D."/>
            <person name="Rudenko T.S."/>
            <person name="Beletsky A.V."/>
            <person name="Mardanov A.V."/>
            <person name="Grabovich M.Y."/>
        </authorList>
    </citation>
    <scope>NUCLEOTIDE SEQUENCE</scope>
    <source>
        <strain evidence="2">GKL-02</strain>
    </source>
</reference>
<dbReference type="PANTHER" id="PTHR34825:SF1">
    <property type="entry name" value="AAA-ATPASE-LIKE DOMAIN-CONTAINING PROTEIN"/>
    <property type="match status" value="1"/>
</dbReference>
<protein>
    <submittedName>
        <fullName evidence="2">ATP-binding protein</fullName>
    </submittedName>
</protein>
<gene>
    <name evidence="2" type="ORF">QJT81_05690</name>
</gene>
<feature type="domain" description="AAA-ATPase-like" evidence="1">
    <location>
        <begin position="8"/>
        <end position="202"/>
    </location>
</feature>
<accession>A0AA95KRC6</accession>
<dbReference type="SUPFAM" id="SSF52540">
    <property type="entry name" value="P-loop containing nucleoside triphosphate hydrolases"/>
    <property type="match status" value="1"/>
</dbReference>